<dbReference type="GeneID" id="57399586"/>
<protein>
    <submittedName>
        <fullName evidence="3">Uncharacterized protein</fullName>
    </submittedName>
</protein>
<dbReference type="KEGG" id="poj:PtoMrB4_43680"/>
<keyword evidence="1" id="KW-1133">Transmembrane helix</keyword>
<dbReference type="Proteomes" id="UP000501237">
    <property type="component" value="Chromosome"/>
</dbReference>
<dbReference type="RefSeq" id="WP_142015243.1">
    <property type="nucleotide sequence ID" value="NZ_AP022213.1"/>
</dbReference>
<gene>
    <name evidence="3" type="ORF">PtoMrB4_43680</name>
    <name evidence="2" type="ORF">WP8S17C03_44290</name>
</gene>
<reference evidence="3 4" key="2">
    <citation type="journal article" date="2020" name="Microbiol. Resour. Announc.">
        <title>Complete genome sequence of Pseudomonas otitidis strain MrB4, isolated from Lake Biwa in Japan.</title>
        <authorList>
            <person name="Miyazaki K."/>
            <person name="Hase E."/>
            <person name="Maruya T."/>
        </authorList>
    </citation>
    <scope>NUCLEOTIDE SEQUENCE [LARGE SCALE GENOMIC DNA]</scope>
    <source>
        <strain evidence="3 4">MrB4</strain>
    </source>
</reference>
<keyword evidence="1" id="KW-0472">Membrane</keyword>
<reference evidence="2 5" key="1">
    <citation type="submission" date="2019-12" db="EMBL/GenBank/DDBJ databases">
        <title>complete genome sequences of Pseudomonas otitidis str. WP8-S17-CRE-03 isolated from wastewater treatment plant effluent.</title>
        <authorList>
            <person name="Sekizuka T."/>
            <person name="Itokawa K."/>
            <person name="Yatsu K."/>
            <person name="Inamine Y."/>
            <person name="Kuroda M."/>
        </authorList>
    </citation>
    <scope>NUCLEOTIDE SEQUENCE [LARGE SCALE GENOMIC DNA]</scope>
    <source>
        <strain evidence="2 5">WP8-S17-CRE-03</strain>
    </source>
</reference>
<feature type="transmembrane region" description="Helical" evidence="1">
    <location>
        <begin position="54"/>
        <end position="72"/>
    </location>
</feature>
<keyword evidence="1" id="KW-0812">Transmembrane</keyword>
<organism evidence="3 4">
    <name type="scientific">Metapseudomonas otitidis</name>
    <dbReference type="NCBI Taxonomy" id="319939"/>
    <lineage>
        <taxon>Bacteria</taxon>
        <taxon>Pseudomonadati</taxon>
        <taxon>Pseudomonadota</taxon>
        <taxon>Gammaproteobacteria</taxon>
        <taxon>Pseudomonadales</taxon>
        <taxon>Pseudomonadaceae</taxon>
        <taxon>Metapseudomonas</taxon>
    </lineage>
</organism>
<dbReference type="AlphaFoldDB" id="A0A679GGQ6"/>
<name>A0A679GGQ6_9GAMM</name>
<sequence length="73" mass="7738">MDLALRLIIAALFLALALYLLLRPAQAGAALARFYGRYPLVRLAPTEQLASRPALLRLLGLGLAVLGAAALLL</sequence>
<dbReference type="EMBL" id="AP022213">
    <property type="protein sequence ID" value="BBT18380.1"/>
    <property type="molecule type" value="Genomic_DNA"/>
</dbReference>
<evidence type="ECO:0000313" key="2">
    <source>
        <dbReference type="EMBL" id="BBT18380.1"/>
    </source>
</evidence>
<accession>A0A679GGQ6</accession>
<dbReference type="EMBL" id="AP022642">
    <property type="protein sequence ID" value="BCA30391.1"/>
    <property type="molecule type" value="Genomic_DNA"/>
</dbReference>
<dbReference type="Proteomes" id="UP000515591">
    <property type="component" value="Chromosome"/>
</dbReference>
<evidence type="ECO:0000313" key="3">
    <source>
        <dbReference type="EMBL" id="BCA30391.1"/>
    </source>
</evidence>
<proteinExistence type="predicted"/>
<evidence type="ECO:0000313" key="4">
    <source>
        <dbReference type="Proteomes" id="UP000501237"/>
    </source>
</evidence>
<evidence type="ECO:0000313" key="5">
    <source>
        <dbReference type="Proteomes" id="UP000515591"/>
    </source>
</evidence>
<evidence type="ECO:0000256" key="1">
    <source>
        <dbReference type="SAM" id="Phobius"/>
    </source>
</evidence>